<sequence>MSQPKQREESMNHHPKPFMISKIAVWKAYQRIRANRGSPGVDGQTIETFEGNLSGNLYKLWNRMASGSYMPPPVRRVEIPKATGGTRPLGIPTVADRIAQMVVKDVLEPILEPHFHNDSYGYRPHKSAHDALRAARHRCWRSNWVLDVDIKGFFDNIDHDLLMKAVCKHTRCKWTELYIRRWLTAPVQMPDGTLHARDRGTPQGGVISPLLANLFLHYAFDLWMTRQYPDRPFERYADDIVIHCNSQAQAIVLRNKLEHRLAECKLELSQSKTKIVYCKDGKRRENYPDISFDFLGYTFRPRKARAKDGVKFLSFMPAISGKASKMIRQTIRGWKWKQRTTLTAEEVARRINPILRGWITYYECFYRSALYPVLAHVDLHFAKWLADKYKRLRGSRKRAFLLLKHIRRKRPGLFVHWCMAYKS</sequence>
<dbReference type="InterPro" id="IPR000123">
    <property type="entry name" value="Reverse_transcriptase_msDNA"/>
</dbReference>
<protein>
    <recommendedName>
        <fullName evidence="1">RNA-directed DNA polymerase</fullName>
        <ecNumber evidence="1">2.7.7.49</ecNumber>
    </recommendedName>
</protein>
<dbReference type="InterPro" id="IPR000477">
    <property type="entry name" value="RT_dom"/>
</dbReference>
<dbReference type="EMBL" id="AASOHJ010000049">
    <property type="protein sequence ID" value="EFE8676044.1"/>
    <property type="molecule type" value="Genomic_DNA"/>
</dbReference>
<evidence type="ECO:0000256" key="8">
    <source>
        <dbReference type="ARBA" id="ARBA00034120"/>
    </source>
</evidence>
<keyword evidence="4" id="KW-0479">Metal-binding</keyword>
<organism evidence="11 12">
    <name type="scientific">Escherichia coli</name>
    <dbReference type="NCBI Taxonomy" id="562"/>
    <lineage>
        <taxon>Bacteria</taxon>
        <taxon>Pseudomonadati</taxon>
        <taxon>Pseudomonadota</taxon>
        <taxon>Gammaproteobacteria</taxon>
        <taxon>Enterobacterales</taxon>
        <taxon>Enterobacteriaceae</taxon>
        <taxon>Escherichia</taxon>
    </lineage>
</organism>
<feature type="domain" description="Reverse transcriptase" evidence="10">
    <location>
        <begin position="60"/>
        <end position="299"/>
    </location>
</feature>
<dbReference type="Pfam" id="PF00078">
    <property type="entry name" value="RVT_1"/>
    <property type="match status" value="1"/>
</dbReference>
<keyword evidence="7" id="KW-0051">Antiviral defense</keyword>
<dbReference type="PRINTS" id="PR00866">
    <property type="entry name" value="RNADNAPOLMS"/>
</dbReference>
<dbReference type="InterPro" id="IPR030931">
    <property type="entry name" value="Group_II_RT_mat"/>
</dbReference>
<reference evidence="11 12" key="1">
    <citation type="submission" date="2019-09" db="EMBL/GenBank/DDBJ databases">
        <authorList>
            <consortium name="NARMS: The National Antimicrobial Resistance Monitoring System"/>
        </authorList>
    </citation>
    <scope>NUCLEOTIDE SEQUENCE [LARGE SCALE GENOMIC DNA]</scope>
    <source>
        <strain evidence="11 12">FSIS11923834</strain>
    </source>
</reference>
<dbReference type="InterPro" id="IPR043502">
    <property type="entry name" value="DNA/RNA_pol_sf"/>
</dbReference>
<dbReference type="PANTHER" id="PTHR34047">
    <property type="entry name" value="NUCLEAR INTRON MATURASE 1, MITOCHONDRIAL-RELATED"/>
    <property type="match status" value="1"/>
</dbReference>
<keyword evidence="6 11" id="KW-0695">RNA-directed DNA polymerase</keyword>
<dbReference type="InterPro" id="IPR013597">
    <property type="entry name" value="Mat_intron_G2"/>
</dbReference>
<comment type="similarity">
    <text evidence="8">Belongs to the bacterial reverse transcriptase family.</text>
</comment>
<dbReference type="SUPFAM" id="SSF56672">
    <property type="entry name" value="DNA/RNA polymerases"/>
    <property type="match status" value="1"/>
</dbReference>
<keyword evidence="5" id="KW-0460">Magnesium</keyword>
<dbReference type="PROSITE" id="PS50878">
    <property type="entry name" value="RT_POL"/>
    <property type="match status" value="1"/>
</dbReference>
<dbReference type="CDD" id="cd01651">
    <property type="entry name" value="RT_G2_intron"/>
    <property type="match status" value="1"/>
</dbReference>
<keyword evidence="2 11" id="KW-0808">Transferase</keyword>
<proteinExistence type="inferred from homology"/>
<name>A0A8S7N628_ECOLX</name>
<keyword evidence="3 11" id="KW-0548">Nucleotidyltransferase</keyword>
<dbReference type="PANTHER" id="PTHR34047:SF3">
    <property type="entry name" value="BLR2052 PROTEIN"/>
    <property type="match status" value="1"/>
</dbReference>
<evidence type="ECO:0000256" key="1">
    <source>
        <dbReference type="ARBA" id="ARBA00012493"/>
    </source>
</evidence>
<dbReference type="GO" id="GO:0003723">
    <property type="term" value="F:RNA binding"/>
    <property type="evidence" value="ECO:0007669"/>
    <property type="project" value="InterPro"/>
</dbReference>
<evidence type="ECO:0000256" key="4">
    <source>
        <dbReference type="ARBA" id="ARBA00022723"/>
    </source>
</evidence>
<comment type="catalytic activity">
    <reaction evidence="9">
        <text>DNA(n) + a 2'-deoxyribonucleoside 5'-triphosphate = DNA(n+1) + diphosphate</text>
        <dbReference type="Rhea" id="RHEA:22508"/>
        <dbReference type="Rhea" id="RHEA-COMP:17339"/>
        <dbReference type="Rhea" id="RHEA-COMP:17340"/>
        <dbReference type="ChEBI" id="CHEBI:33019"/>
        <dbReference type="ChEBI" id="CHEBI:61560"/>
        <dbReference type="ChEBI" id="CHEBI:173112"/>
        <dbReference type="EC" id="2.7.7.49"/>
    </reaction>
</comment>
<dbReference type="GO" id="GO:0046872">
    <property type="term" value="F:metal ion binding"/>
    <property type="evidence" value="ECO:0007669"/>
    <property type="project" value="UniProtKB-KW"/>
</dbReference>
<dbReference type="Proteomes" id="UP000533482">
    <property type="component" value="Unassembled WGS sequence"/>
</dbReference>
<evidence type="ECO:0000256" key="7">
    <source>
        <dbReference type="ARBA" id="ARBA00023118"/>
    </source>
</evidence>
<evidence type="ECO:0000259" key="10">
    <source>
        <dbReference type="PROSITE" id="PS50878"/>
    </source>
</evidence>
<gene>
    <name evidence="11" type="primary">ltrA</name>
    <name evidence="11" type="ORF">F7N46_23590</name>
</gene>
<dbReference type="GO" id="GO:0003964">
    <property type="term" value="F:RNA-directed DNA polymerase activity"/>
    <property type="evidence" value="ECO:0007669"/>
    <property type="project" value="UniProtKB-KW"/>
</dbReference>
<dbReference type="NCBIfam" id="TIGR04416">
    <property type="entry name" value="group_II_RT_mat"/>
    <property type="match status" value="1"/>
</dbReference>
<evidence type="ECO:0000256" key="9">
    <source>
        <dbReference type="ARBA" id="ARBA00048173"/>
    </source>
</evidence>
<evidence type="ECO:0000256" key="5">
    <source>
        <dbReference type="ARBA" id="ARBA00022842"/>
    </source>
</evidence>
<evidence type="ECO:0000313" key="12">
    <source>
        <dbReference type="Proteomes" id="UP000533482"/>
    </source>
</evidence>
<dbReference type="Pfam" id="PF08388">
    <property type="entry name" value="GIIM"/>
    <property type="match status" value="1"/>
</dbReference>
<dbReference type="RefSeq" id="WP_001534717.1">
    <property type="nucleotide sequence ID" value="NZ_BFSP01000014.1"/>
</dbReference>
<dbReference type="InterPro" id="IPR051083">
    <property type="entry name" value="GrpII_Intron_Splice-Mob/Def"/>
</dbReference>
<evidence type="ECO:0000256" key="3">
    <source>
        <dbReference type="ARBA" id="ARBA00022695"/>
    </source>
</evidence>
<evidence type="ECO:0000256" key="2">
    <source>
        <dbReference type="ARBA" id="ARBA00022679"/>
    </source>
</evidence>
<accession>A0A8S7N628</accession>
<dbReference type="EC" id="2.7.7.49" evidence="1"/>
<evidence type="ECO:0000256" key="6">
    <source>
        <dbReference type="ARBA" id="ARBA00022918"/>
    </source>
</evidence>
<comment type="caution">
    <text evidence="11">The sequence shown here is derived from an EMBL/GenBank/DDBJ whole genome shotgun (WGS) entry which is preliminary data.</text>
</comment>
<dbReference type="AlphaFoldDB" id="A0A8S7N628"/>
<dbReference type="GO" id="GO:0051607">
    <property type="term" value="P:defense response to virus"/>
    <property type="evidence" value="ECO:0007669"/>
    <property type="project" value="UniProtKB-KW"/>
</dbReference>
<evidence type="ECO:0000313" key="11">
    <source>
        <dbReference type="EMBL" id="EFE8676044.1"/>
    </source>
</evidence>